<dbReference type="PANTHER" id="PTHR43375">
    <property type="entry name" value="OROTIDINE 5'-PHOSPHATE DECARBOXYLASE"/>
    <property type="match status" value="1"/>
</dbReference>
<sequence length="269" mass="28228">MDSFGKHLMEVSQRTNRLCVGIDPHPYLLEEWGVDLREFSQICVEAFAGRVAMVKPQVAFYEAEGARGFSILEETIGRLREAGTLVLADAKRGDIGSTMAAYSRAWLGQGAPLEVDAVTLSPYLGVGSLTPAFDLAAENGKGVFVLGATSNPEASTVQGCVTSDGVTLAEDVIGRVDALNKKHFAGEDLGSFGVVFGATVTLDANIGAFTGPVLLPGVGAQGATVEDVNRLMRGNVDRAFPNISRALLSHGPNVAELQKECDSLAGSLS</sequence>
<dbReference type="SUPFAM" id="SSF51366">
    <property type="entry name" value="Ribulose-phoshate binding barrel"/>
    <property type="match status" value="1"/>
</dbReference>
<comment type="catalytic activity">
    <reaction evidence="6">
        <text>orotidine 5'-phosphate + H(+) = UMP + CO2</text>
        <dbReference type="Rhea" id="RHEA:11596"/>
        <dbReference type="ChEBI" id="CHEBI:15378"/>
        <dbReference type="ChEBI" id="CHEBI:16526"/>
        <dbReference type="ChEBI" id="CHEBI:57538"/>
        <dbReference type="ChEBI" id="CHEBI:57865"/>
        <dbReference type="EC" id="4.1.1.23"/>
    </reaction>
</comment>
<dbReference type="EC" id="4.1.1.23" evidence="7"/>
<dbReference type="SMART" id="SM00934">
    <property type="entry name" value="OMPdecase"/>
    <property type="match status" value="1"/>
</dbReference>
<feature type="domain" description="Orotidine 5'-phosphate decarboxylase" evidence="8">
    <location>
        <begin position="17"/>
        <end position="260"/>
    </location>
</feature>
<dbReference type="CDD" id="cd04725">
    <property type="entry name" value="OMP_decarboxylase_like"/>
    <property type="match status" value="1"/>
</dbReference>
<dbReference type="InterPro" id="IPR011995">
    <property type="entry name" value="OMPdecase_type-2"/>
</dbReference>
<dbReference type="InterPro" id="IPR001754">
    <property type="entry name" value="OMPdeCOase_dom"/>
</dbReference>
<dbReference type="InterPro" id="IPR011060">
    <property type="entry name" value="RibuloseP-bd_barrel"/>
</dbReference>
<evidence type="ECO:0000256" key="5">
    <source>
        <dbReference type="ARBA" id="ARBA00023239"/>
    </source>
</evidence>
<dbReference type="Gene3D" id="3.20.20.70">
    <property type="entry name" value="Aldolase class I"/>
    <property type="match status" value="1"/>
</dbReference>
<evidence type="ECO:0000256" key="6">
    <source>
        <dbReference type="ARBA" id="ARBA00049157"/>
    </source>
</evidence>
<keyword evidence="5 9" id="KW-0456">Lyase</keyword>
<evidence type="ECO:0000256" key="4">
    <source>
        <dbReference type="ARBA" id="ARBA00022975"/>
    </source>
</evidence>
<dbReference type="GO" id="GO:0009220">
    <property type="term" value="P:pyrimidine ribonucleotide biosynthetic process"/>
    <property type="evidence" value="ECO:0007669"/>
    <property type="project" value="UniProtKB-UniRule"/>
</dbReference>
<evidence type="ECO:0000256" key="2">
    <source>
        <dbReference type="ARBA" id="ARBA00008847"/>
    </source>
</evidence>
<evidence type="ECO:0000313" key="10">
    <source>
        <dbReference type="Proteomes" id="UP000234560"/>
    </source>
</evidence>
<keyword evidence="4" id="KW-0665">Pyrimidine biosynthesis</keyword>
<evidence type="ECO:0000259" key="8">
    <source>
        <dbReference type="SMART" id="SM00934"/>
    </source>
</evidence>
<dbReference type="NCBIfam" id="TIGR02127">
    <property type="entry name" value="pyrF_sub2"/>
    <property type="match status" value="1"/>
</dbReference>
<dbReference type="KEGG" id="cpyr:CYJ47_05605"/>
<keyword evidence="3" id="KW-0210">Decarboxylase</keyword>
<dbReference type="Pfam" id="PF00215">
    <property type="entry name" value="OMPdecase"/>
    <property type="match status" value="1"/>
</dbReference>
<dbReference type="Proteomes" id="UP000234560">
    <property type="component" value="Chromosome"/>
</dbReference>
<dbReference type="InterPro" id="IPR013785">
    <property type="entry name" value="Aldolase_TIM"/>
</dbReference>
<protein>
    <recommendedName>
        <fullName evidence="7">Orotidine-5'-phosphate decarboxylase</fullName>
        <ecNumber evidence="7">4.1.1.23</ecNumber>
    </recommendedName>
</protein>
<evidence type="ECO:0000256" key="3">
    <source>
        <dbReference type="ARBA" id="ARBA00022793"/>
    </source>
</evidence>
<name>A0AAF1BZZ1_9CORY</name>
<dbReference type="PANTHER" id="PTHR43375:SF1">
    <property type="entry name" value="OROTIDINE 5'-PHOSPHATE DECARBOXYLASE"/>
    <property type="match status" value="1"/>
</dbReference>
<accession>A0AAF1BZZ1</accession>
<gene>
    <name evidence="9" type="primary">pyrF</name>
    <name evidence="9" type="ORF">CYJ47_05605</name>
</gene>
<evidence type="ECO:0000256" key="7">
    <source>
        <dbReference type="NCBIfam" id="TIGR02127"/>
    </source>
</evidence>
<reference evidence="9" key="1">
    <citation type="submission" date="2017-12" db="EMBL/GenBank/DDBJ databases">
        <authorList>
            <person name="Thomas-White K."/>
            <person name="Wolfe A.J."/>
        </authorList>
    </citation>
    <scope>NUCLEOTIDE SEQUENCE</scope>
    <source>
        <strain evidence="9">UMB0763</strain>
    </source>
</reference>
<dbReference type="AlphaFoldDB" id="A0AAF1BZZ1"/>
<comment type="similarity">
    <text evidence="2">Belongs to the OMP decarboxylase family. Type 2 subfamily.</text>
</comment>
<evidence type="ECO:0000313" key="9">
    <source>
        <dbReference type="EMBL" id="WOT03230.1"/>
    </source>
</evidence>
<dbReference type="GO" id="GO:0004590">
    <property type="term" value="F:orotidine-5'-phosphate decarboxylase activity"/>
    <property type="evidence" value="ECO:0007669"/>
    <property type="project" value="UniProtKB-UniRule"/>
</dbReference>
<evidence type="ECO:0000256" key="1">
    <source>
        <dbReference type="ARBA" id="ARBA00004861"/>
    </source>
</evidence>
<dbReference type="InterPro" id="IPR018089">
    <property type="entry name" value="OMPdecase_AS"/>
</dbReference>
<dbReference type="PROSITE" id="PS00156">
    <property type="entry name" value="OMPDECASE"/>
    <property type="match status" value="1"/>
</dbReference>
<dbReference type="EMBL" id="CP136958">
    <property type="protein sequence ID" value="WOT03230.1"/>
    <property type="molecule type" value="Genomic_DNA"/>
</dbReference>
<reference evidence="9" key="2">
    <citation type="submission" date="2023-10" db="EMBL/GenBank/DDBJ databases">
        <authorList>
            <person name="Choi B."/>
        </authorList>
    </citation>
    <scope>NUCLEOTIDE SEQUENCE</scope>
    <source>
        <strain evidence="9">UMB0763</strain>
    </source>
</reference>
<organism evidence="9 10">
    <name type="scientific">Corynebacterium pyruviciproducens</name>
    <dbReference type="NCBI Taxonomy" id="598660"/>
    <lineage>
        <taxon>Bacteria</taxon>
        <taxon>Bacillati</taxon>
        <taxon>Actinomycetota</taxon>
        <taxon>Actinomycetes</taxon>
        <taxon>Mycobacteriales</taxon>
        <taxon>Corynebacteriaceae</taxon>
        <taxon>Corynebacterium</taxon>
    </lineage>
</organism>
<comment type="pathway">
    <text evidence="1">Pyrimidine metabolism; UMP biosynthesis via de novo pathway; UMP from orotate: step 2/2.</text>
</comment>
<dbReference type="RefSeq" id="WP_016457582.1">
    <property type="nucleotide sequence ID" value="NZ_CAMIHY010000048.1"/>
</dbReference>
<proteinExistence type="inferred from homology"/>
<dbReference type="GO" id="GO:0006207">
    <property type="term" value="P:'de novo' pyrimidine nucleobase biosynthetic process"/>
    <property type="evidence" value="ECO:0007669"/>
    <property type="project" value="InterPro"/>
</dbReference>